<organism evidence="3 4">
    <name type="scientific">Heliophilum fasciatum</name>
    <dbReference type="NCBI Taxonomy" id="35700"/>
    <lineage>
        <taxon>Bacteria</taxon>
        <taxon>Bacillati</taxon>
        <taxon>Bacillota</taxon>
        <taxon>Clostridia</taxon>
        <taxon>Eubacteriales</taxon>
        <taxon>Heliobacteriaceae</taxon>
        <taxon>Heliophilum</taxon>
    </lineage>
</organism>
<evidence type="ECO:0000256" key="1">
    <source>
        <dbReference type="SAM" id="MobiDB-lite"/>
    </source>
</evidence>
<evidence type="ECO:0000313" key="3">
    <source>
        <dbReference type="EMBL" id="TCP62138.1"/>
    </source>
</evidence>
<reference evidence="3 4" key="1">
    <citation type="submission" date="2019-03" db="EMBL/GenBank/DDBJ databases">
        <title>Genomic Encyclopedia of Type Strains, Phase IV (KMG-IV): sequencing the most valuable type-strain genomes for metagenomic binning, comparative biology and taxonomic classification.</title>
        <authorList>
            <person name="Goeker M."/>
        </authorList>
    </citation>
    <scope>NUCLEOTIDE SEQUENCE [LARGE SCALE GENOMIC DNA]</scope>
    <source>
        <strain evidence="3 4">DSM 11170</strain>
    </source>
</reference>
<gene>
    <name evidence="3" type="ORF">EDD73_12345</name>
</gene>
<name>A0A4R2RHM8_9FIRM</name>
<keyword evidence="2" id="KW-0812">Transmembrane</keyword>
<keyword evidence="3" id="KW-0131">Cell cycle</keyword>
<feature type="region of interest" description="Disordered" evidence="1">
    <location>
        <begin position="1"/>
        <end position="20"/>
    </location>
</feature>
<dbReference type="EMBL" id="SLXT01000023">
    <property type="protein sequence ID" value="TCP62138.1"/>
    <property type="molecule type" value="Genomic_DNA"/>
</dbReference>
<evidence type="ECO:0000313" key="4">
    <source>
        <dbReference type="Proteomes" id="UP000294813"/>
    </source>
</evidence>
<dbReference type="Proteomes" id="UP000294813">
    <property type="component" value="Unassembled WGS sequence"/>
</dbReference>
<sequence>MNQATARVLHDQVQPGNTKKPGQLYVIRRRRVSRRRHRQLAFGALLLLCCGVLIAVQYSSLAHAGKNVQELRKSLEKEQKAIDYLHVEINQLQSLERIEQVATTRLGMHHVQQARSVPMQPRVTIPTLAGTTVTAPVMEESQPPVVGAHPMVASVTRFFSQVGAWFQQDPS</sequence>
<evidence type="ECO:0000256" key="2">
    <source>
        <dbReference type="SAM" id="Phobius"/>
    </source>
</evidence>
<comment type="caution">
    <text evidence="3">The sequence shown here is derived from an EMBL/GenBank/DDBJ whole genome shotgun (WGS) entry which is preliminary data.</text>
</comment>
<keyword evidence="2" id="KW-1133">Transmembrane helix</keyword>
<proteinExistence type="predicted"/>
<protein>
    <submittedName>
        <fullName evidence="3">Cell division protein FtsL</fullName>
    </submittedName>
</protein>
<dbReference type="GO" id="GO:0051301">
    <property type="term" value="P:cell division"/>
    <property type="evidence" value="ECO:0007669"/>
    <property type="project" value="UniProtKB-KW"/>
</dbReference>
<accession>A0A4R2RHM8</accession>
<feature type="transmembrane region" description="Helical" evidence="2">
    <location>
        <begin position="40"/>
        <end position="58"/>
    </location>
</feature>
<keyword evidence="4" id="KW-1185">Reference proteome</keyword>
<keyword evidence="2" id="KW-0472">Membrane</keyword>
<dbReference type="AlphaFoldDB" id="A0A4R2RHM8"/>
<dbReference type="RefSeq" id="WP_165876480.1">
    <property type="nucleotide sequence ID" value="NZ_JAOQNU010000023.1"/>
</dbReference>
<keyword evidence="3" id="KW-0132">Cell division</keyword>